<feature type="transmembrane region" description="Helical" evidence="7">
    <location>
        <begin position="12"/>
        <end position="30"/>
    </location>
</feature>
<comment type="subcellular location">
    <subcellularLocation>
        <location evidence="1">Membrane</location>
        <topology evidence="1">Multi-pass membrane protein</topology>
    </subcellularLocation>
</comment>
<protein>
    <recommendedName>
        <fullName evidence="9">Chlorophyll synthase</fullName>
    </recommendedName>
</protein>
<reference evidence="8" key="1">
    <citation type="submission" date="2021-01" db="EMBL/GenBank/DDBJ databases">
        <authorList>
            <person name="Corre E."/>
            <person name="Pelletier E."/>
            <person name="Niang G."/>
            <person name="Scheremetjew M."/>
            <person name="Finn R."/>
            <person name="Kale V."/>
            <person name="Holt S."/>
            <person name="Cochrane G."/>
            <person name="Meng A."/>
            <person name="Brown T."/>
            <person name="Cohen L."/>
        </authorList>
    </citation>
    <scope>NUCLEOTIDE SEQUENCE</scope>
    <source>
        <strain evidence="8">CCCM811</strain>
    </source>
</reference>
<keyword evidence="3 7" id="KW-1133">Transmembrane helix</keyword>
<evidence type="ECO:0000256" key="2">
    <source>
        <dbReference type="ARBA" id="ARBA00022692"/>
    </source>
</evidence>
<evidence type="ECO:0000256" key="7">
    <source>
        <dbReference type="SAM" id="Phobius"/>
    </source>
</evidence>
<organism evidence="8">
    <name type="scientific">Lotharella globosa</name>
    <dbReference type="NCBI Taxonomy" id="91324"/>
    <lineage>
        <taxon>Eukaryota</taxon>
        <taxon>Sar</taxon>
        <taxon>Rhizaria</taxon>
        <taxon>Cercozoa</taxon>
        <taxon>Chlorarachniophyceae</taxon>
        <taxon>Lotharella</taxon>
    </lineage>
</organism>
<feature type="region of interest" description="Disordered" evidence="6">
    <location>
        <begin position="54"/>
        <end position="97"/>
    </location>
</feature>
<dbReference type="InterPro" id="IPR011799">
    <property type="entry name" value="ChlG"/>
</dbReference>
<name>A0A7S4DUU7_9EUKA</name>
<evidence type="ECO:0000256" key="3">
    <source>
        <dbReference type="ARBA" id="ARBA00022989"/>
    </source>
</evidence>
<dbReference type="PANTHER" id="PTHR42723:SF1">
    <property type="entry name" value="CHLOROPHYLL SYNTHASE, CHLOROPLASTIC"/>
    <property type="match status" value="1"/>
</dbReference>
<accession>A0A7S4DUU7</accession>
<dbReference type="NCBIfam" id="TIGR02056">
    <property type="entry name" value="ChlG"/>
    <property type="match status" value="1"/>
</dbReference>
<dbReference type="Gene3D" id="1.10.357.140">
    <property type="entry name" value="UbiA prenyltransferase"/>
    <property type="match status" value="1"/>
</dbReference>
<dbReference type="CDD" id="cd13958">
    <property type="entry name" value="PT_UbiA_chlorophyll"/>
    <property type="match status" value="1"/>
</dbReference>
<dbReference type="InterPro" id="IPR044878">
    <property type="entry name" value="UbiA_sf"/>
</dbReference>
<proteinExistence type="predicted"/>
<evidence type="ECO:0000256" key="1">
    <source>
        <dbReference type="ARBA" id="ARBA00004141"/>
    </source>
</evidence>
<dbReference type="GO" id="GO:0046408">
    <property type="term" value="F:chlorophyll synthetase activity"/>
    <property type="evidence" value="ECO:0007669"/>
    <property type="project" value="InterPro"/>
</dbReference>
<sequence>VRVRMASCGTSPLRWLLPAVGVCLLFMAAGHRYQSNRLRSTVVSARSTFAFSPSAPGAETLASRNKRSTHSQASRKSSMPLAPPLPRGNMGGQGSPEPYVFKGMRMEPILKGLRSPAVVQAVRDPANRKWIDPSKSLKFAAEEELDQPLFGHSDVLKYCSRQLNHQCKAKPNGAPEVTELQTLASIACQSAMQEVREKAAARAPYAHSQASRTMVLAEKDADDSAVRQLLGVKGAAQTDNIWKIRLQLMKPVTWVPLIWGVVCGAAASGNYHAVWSGAPLEVCIEDVGKSLGCMLLAGPLLTGYTQTINDWYDREIDAINEPYRPIPSGAIKENEVIAQIWALLLGGVGLAYGLDQWAGHDFPMVTALSIGGSFISYIYSAPPLKLKQSGWAGNYALGSSYIALPWWCGQAMFGTLNAPVIVLSMLYSIAGLGIAIVNDFKSIEGDRQLGLQSLPVAFGVDTAKWICAGSIDVTQLGVAAYLYSIGETNYANILMGLILPQIFLQNKYLLKDPIKYDVQYQASAQPFFVFGILDTALAMGHHVFN</sequence>
<evidence type="ECO:0000313" key="8">
    <source>
        <dbReference type="EMBL" id="CAE0671695.1"/>
    </source>
</evidence>
<dbReference type="InterPro" id="IPR000537">
    <property type="entry name" value="UbiA_prenyltransferase"/>
</dbReference>
<evidence type="ECO:0000256" key="4">
    <source>
        <dbReference type="ARBA" id="ARBA00023136"/>
    </source>
</evidence>
<keyword evidence="2 7" id="KW-0812">Transmembrane</keyword>
<dbReference type="InterPro" id="IPR050475">
    <property type="entry name" value="Prenyltransferase_related"/>
</dbReference>
<dbReference type="NCBIfam" id="TIGR01476">
    <property type="entry name" value="chlor_syn_BchG"/>
    <property type="match status" value="1"/>
</dbReference>
<evidence type="ECO:0008006" key="9">
    <source>
        <dbReference type="Google" id="ProtNLM"/>
    </source>
</evidence>
<evidence type="ECO:0000256" key="5">
    <source>
        <dbReference type="ARBA" id="ARBA00023171"/>
    </source>
</evidence>
<feature type="non-terminal residue" evidence="8">
    <location>
        <position position="1"/>
    </location>
</feature>
<dbReference type="AlphaFoldDB" id="A0A7S4DUU7"/>
<keyword evidence="5" id="KW-0149">Chlorophyll biosynthesis</keyword>
<dbReference type="Pfam" id="PF01040">
    <property type="entry name" value="UbiA"/>
    <property type="match status" value="1"/>
</dbReference>
<dbReference type="GO" id="GO:0016020">
    <property type="term" value="C:membrane"/>
    <property type="evidence" value="ECO:0007669"/>
    <property type="project" value="UniProtKB-SubCell"/>
</dbReference>
<dbReference type="InterPro" id="IPR006372">
    <property type="entry name" value="Chl_synth"/>
</dbReference>
<dbReference type="NCBIfam" id="NF005742">
    <property type="entry name" value="PRK07566.1"/>
    <property type="match status" value="1"/>
</dbReference>
<evidence type="ECO:0000256" key="6">
    <source>
        <dbReference type="SAM" id="MobiDB-lite"/>
    </source>
</evidence>
<dbReference type="PANTHER" id="PTHR42723">
    <property type="entry name" value="CHLOROPHYLL SYNTHASE"/>
    <property type="match status" value="1"/>
</dbReference>
<keyword evidence="4 7" id="KW-0472">Membrane</keyword>
<dbReference type="EMBL" id="HBIV01032748">
    <property type="protein sequence ID" value="CAE0671695.1"/>
    <property type="molecule type" value="Transcribed_RNA"/>
</dbReference>
<dbReference type="GO" id="GO:0015995">
    <property type="term" value="P:chlorophyll biosynthetic process"/>
    <property type="evidence" value="ECO:0007669"/>
    <property type="project" value="UniProtKB-KW"/>
</dbReference>
<gene>
    <name evidence="8" type="ORF">LGLO00237_LOCUS23344</name>
</gene>